<organism evidence="8">
    <name type="scientific">hydrocarbon metagenome</name>
    <dbReference type="NCBI Taxonomy" id="938273"/>
    <lineage>
        <taxon>unclassified sequences</taxon>
        <taxon>metagenomes</taxon>
        <taxon>ecological metagenomes</taxon>
    </lineage>
</organism>
<dbReference type="EMBL" id="LNQE01000269">
    <property type="protein sequence ID" value="KUG28005.1"/>
    <property type="molecule type" value="Genomic_DNA"/>
</dbReference>
<comment type="caution">
    <text evidence="8">The sequence shown here is derived from an EMBL/GenBank/DDBJ whole genome shotgun (WGS) entry which is preliminary data.</text>
</comment>
<proteinExistence type="predicted"/>
<dbReference type="SUPFAM" id="SSF52242">
    <property type="entry name" value="Cobalamin (vitamin B12)-binding domain"/>
    <property type="match status" value="1"/>
</dbReference>
<dbReference type="PROSITE" id="PS51918">
    <property type="entry name" value="RADICAL_SAM"/>
    <property type="match status" value="1"/>
</dbReference>
<dbReference type="Pfam" id="PF02310">
    <property type="entry name" value="B12-binding"/>
    <property type="match status" value="1"/>
</dbReference>
<keyword evidence="2" id="KW-0949">S-adenosyl-L-methionine</keyword>
<dbReference type="PANTHER" id="PTHR43409">
    <property type="entry name" value="ANAEROBIC MAGNESIUM-PROTOPORPHYRIN IX MONOMETHYL ESTER CYCLASE-RELATED"/>
    <property type="match status" value="1"/>
</dbReference>
<dbReference type="InterPro" id="IPR006158">
    <property type="entry name" value="Cobalamin-bd"/>
</dbReference>
<protein>
    <submittedName>
        <fullName evidence="8">Radical sam domain protein</fullName>
    </submittedName>
</protein>
<keyword evidence="4" id="KW-0408">Iron</keyword>
<sequence length="470" mass="51721">MKILLVTPPGLRMMNPATLEPDLLPRKTWVPLGIASLAGALRAAGFEAFPMDLHDFGWEEVERVVAASGADVVGVSCFTFERANARRVAALAKKALPGATVVMGGPHATFFPHQIMADGAVDMVVLGEGERTMLSLAARLECGMAVGDVPGLVYRDGHAVRTTGVRERSGNLDAFPFPAIESFDLQDYKSPEIPPVFQTLPGTHVITSRGCPFTCRFCSVNRFFEGKWAFRSPDNVLDELEMLTGALGVRHVYFSDDLFSLRPGRVIDLCRGIVDRGIEIAWMAETRVDCVDAGMLGWMRRAGCYRVYYGVESGSPEILRAMNKRFTPRQVAEAFDLTHRAGIEPCCFLMVGYPGENPHTISETIELVNAIRPAALPTIGITTILPGTEIYELSKRQGLLTDDYWLTDAPPPLYTGEHDIDGLISLQMMLTRGVSPELYGQLRDMGFDEGFFRLRRLRMHDAGSRKDSGG</sequence>
<evidence type="ECO:0000259" key="6">
    <source>
        <dbReference type="PROSITE" id="PS51332"/>
    </source>
</evidence>
<dbReference type="AlphaFoldDB" id="A0A0W8G4E0"/>
<evidence type="ECO:0000256" key="5">
    <source>
        <dbReference type="ARBA" id="ARBA00023014"/>
    </source>
</evidence>
<dbReference type="Pfam" id="PF04055">
    <property type="entry name" value="Radical_SAM"/>
    <property type="match status" value="1"/>
</dbReference>
<dbReference type="SUPFAM" id="SSF102114">
    <property type="entry name" value="Radical SAM enzymes"/>
    <property type="match status" value="1"/>
</dbReference>
<dbReference type="GO" id="GO:0051539">
    <property type="term" value="F:4 iron, 4 sulfur cluster binding"/>
    <property type="evidence" value="ECO:0007669"/>
    <property type="project" value="UniProtKB-KW"/>
</dbReference>
<dbReference type="GO" id="GO:0046872">
    <property type="term" value="F:metal ion binding"/>
    <property type="evidence" value="ECO:0007669"/>
    <property type="project" value="UniProtKB-KW"/>
</dbReference>
<dbReference type="PROSITE" id="PS51332">
    <property type="entry name" value="B12_BINDING"/>
    <property type="match status" value="1"/>
</dbReference>
<comment type="cofactor">
    <cofactor evidence="1">
        <name>[4Fe-4S] cluster</name>
        <dbReference type="ChEBI" id="CHEBI:49883"/>
    </cofactor>
</comment>
<dbReference type="SFLD" id="SFLDG01082">
    <property type="entry name" value="B12-binding_domain_containing"/>
    <property type="match status" value="1"/>
</dbReference>
<dbReference type="GO" id="GO:0005829">
    <property type="term" value="C:cytosol"/>
    <property type="evidence" value="ECO:0007669"/>
    <property type="project" value="TreeGrafter"/>
</dbReference>
<dbReference type="Gene3D" id="3.40.50.280">
    <property type="entry name" value="Cobalamin-binding domain"/>
    <property type="match status" value="1"/>
</dbReference>
<evidence type="ECO:0000256" key="3">
    <source>
        <dbReference type="ARBA" id="ARBA00022723"/>
    </source>
</evidence>
<dbReference type="Gene3D" id="3.80.30.20">
    <property type="entry name" value="tm_1862 like domain"/>
    <property type="match status" value="1"/>
</dbReference>
<dbReference type="InterPro" id="IPR007197">
    <property type="entry name" value="rSAM"/>
</dbReference>
<dbReference type="SFLD" id="SFLDG01123">
    <property type="entry name" value="methyltransferase_(Class_B)"/>
    <property type="match status" value="1"/>
</dbReference>
<evidence type="ECO:0000259" key="7">
    <source>
        <dbReference type="PROSITE" id="PS51918"/>
    </source>
</evidence>
<dbReference type="InterPro" id="IPR058240">
    <property type="entry name" value="rSAM_sf"/>
</dbReference>
<accession>A0A0W8G4E0</accession>
<gene>
    <name evidence="8" type="ORF">ASZ90_002152</name>
</gene>
<dbReference type="CDD" id="cd02068">
    <property type="entry name" value="radical_SAM_B12_BD"/>
    <property type="match status" value="1"/>
</dbReference>
<reference evidence="8" key="1">
    <citation type="journal article" date="2015" name="Proc. Natl. Acad. Sci. U.S.A.">
        <title>Networks of energetic and metabolic interactions define dynamics in microbial communities.</title>
        <authorList>
            <person name="Embree M."/>
            <person name="Liu J.K."/>
            <person name="Al-Bassam M.M."/>
            <person name="Zengler K."/>
        </authorList>
    </citation>
    <scope>NUCLEOTIDE SEQUENCE</scope>
</reference>
<dbReference type="SMART" id="SM00729">
    <property type="entry name" value="Elp3"/>
    <property type="match status" value="1"/>
</dbReference>
<evidence type="ECO:0000256" key="2">
    <source>
        <dbReference type="ARBA" id="ARBA00022691"/>
    </source>
</evidence>
<dbReference type="InterPro" id="IPR051198">
    <property type="entry name" value="BchE-like"/>
</dbReference>
<dbReference type="InterPro" id="IPR006638">
    <property type="entry name" value="Elp3/MiaA/NifB-like_rSAM"/>
</dbReference>
<dbReference type="SFLD" id="SFLDS00029">
    <property type="entry name" value="Radical_SAM"/>
    <property type="match status" value="1"/>
</dbReference>
<dbReference type="PANTHER" id="PTHR43409:SF16">
    <property type="entry name" value="SLR0320 PROTEIN"/>
    <property type="match status" value="1"/>
</dbReference>
<evidence type="ECO:0000313" key="8">
    <source>
        <dbReference type="EMBL" id="KUG28005.1"/>
    </source>
</evidence>
<dbReference type="InterPro" id="IPR023404">
    <property type="entry name" value="rSAM_horseshoe"/>
</dbReference>
<dbReference type="GO" id="GO:0031419">
    <property type="term" value="F:cobalamin binding"/>
    <property type="evidence" value="ECO:0007669"/>
    <property type="project" value="InterPro"/>
</dbReference>
<dbReference type="InterPro" id="IPR034466">
    <property type="entry name" value="Methyltransferase_Class_B"/>
</dbReference>
<keyword evidence="3" id="KW-0479">Metal-binding</keyword>
<dbReference type="CDD" id="cd01335">
    <property type="entry name" value="Radical_SAM"/>
    <property type="match status" value="1"/>
</dbReference>
<evidence type="ECO:0000256" key="1">
    <source>
        <dbReference type="ARBA" id="ARBA00001966"/>
    </source>
</evidence>
<feature type="domain" description="Radical SAM core" evidence="7">
    <location>
        <begin position="197"/>
        <end position="417"/>
    </location>
</feature>
<dbReference type="InterPro" id="IPR036724">
    <property type="entry name" value="Cobalamin-bd_sf"/>
</dbReference>
<name>A0A0W8G4E0_9ZZZZ</name>
<evidence type="ECO:0000256" key="4">
    <source>
        <dbReference type="ARBA" id="ARBA00023004"/>
    </source>
</evidence>
<feature type="domain" description="B12-binding" evidence="6">
    <location>
        <begin position="1"/>
        <end position="147"/>
    </location>
</feature>
<keyword evidence="5" id="KW-0411">Iron-sulfur</keyword>
<dbReference type="GO" id="GO:0003824">
    <property type="term" value="F:catalytic activity"/>
    <property type="evidence" value="ECO:0007669"/>
    <property type="project" value="InterPro"/>
</dbReference>